<keyword evidence="2" id="KW-0808">Transferase</keyword>
<keyword evidence="3" id="KW-1185">Reference proteome</keyword>
<dbReference type="CDD" id="cd03801">
    <property type="entry name" value="GT4_PimA-like"/>
    <property type="match status" value="1"/>
</dbReference>
<dbReference type="SUPFAM" id="SSF53756">
    <property type="entry name" value="UDP-Glycosyltransferase/glycogen phosphorylase"/>
    <property type="match status" value="1"/>
</dbReference>
<accession>A0A6H1U299</accession>
<dbReference type="EMBL" id="CP051167">
    <property type="protein sequence ID" value="QIZ72497.1"/>
    <property type="molecule type" value="Genomic_DNA"/>
</dbReference>
<proteinExistence type="predicted"/>
<gene>
    <name evidence="2" type="ORF">HCG48_19475</name>
</gene>
<protein>
    <submittedName>
        <fullName evidence="2">Glycosyltransferase family 4 protein</fullName>
    </submittedName>
</protein>
<evidence type="ECO:0000313" key="2">
    <source>
        <dbReference type="EMBL" id="QIZ72497.1"/>
    </source>
</evidence>
<dbReference type="GO" id="GO:0016740">
    <property type="term" value="F:transferase activity"/>
    <property type="evidence" value="ECO:0007669"/>
    <property type="project" value="UniProtKB-KW"/>
</dbReference>
<organism evidence="2 3">
    <name type="scientific">Oxynema aestuarii AP17</name>
    <dbReference type="NCBI Taxonomy" id="2064643"/>
    <lineage>
        <taxon>Bacteria</taxon>
        <taxon>Bacillati</taxon>
        <taxon>Cyanobacteriota</taxon>
        <taxon>Cyanophyceae</taxon>
        <taxon>Oscillatoriophycideae</taxon>
        <taxon>Oscillatoriales</taxon>
        <taxon>Oscillatoriaceae</taxon>
        <taxon>Oxynema</taxon>
        <taxon>Oxynema aestuarii</taxon>
    </lineage>
</organism>
<name>A0A6H1U299_9CYAN</name>
<evidence type="ECO:0000259" key="1">
    <source>
        <dbReference type="Pfam" id="PF13439"/>
    </source>
</evidence>
<feature type="domain" description="Glycosyltransferase subfamily 4-like N-terminal" evidence="1">
    <location>
        <begin position="71"/>
        <end position="172"/>
    </location>
</feature>
<dbReference type="InterPro" id="IPR028098">
    <property type="entry name" value="Glyco_trans_4-like_N"/>
</dbReference>
<reference evidence="2 3" key="1">
    <citation type="submission" date="2020-04" db="EMBL/GenBank/DDBJ databases">
        <authorList>
            <person name="Basu S."/>
            <person name="Maruthanayagam V."/>
            <person name="Chakraborty S."/>
            <person name="Pramanik A."/>
            <person name="Mukherjee J."/>
            <person name="Brink B."/>
        </authorList>
    </citation>
    <scope>NUCLEOTIDE SEQUENCE [LARGE SCALE GENOMIC DNA]</scope>
    <source>
        <strain evidence="2 3">AP17</strain>
    </source>
</reference>
<sequence length="402" mass="46135">MSNLKIMLISSAIPQNTTAGELILYRHLSQVPELNLIIATDKYAFSSDEDPLDIQVNRFIIRLQKTRFSRFVNDVHQCLHPFFNYDKLRKSIAKHKPDLILTVAEGTYWIAAQRMAREFNIPLVSIFHDWWPDLAYVHSWARRILENRFKQLYRQSQLAFCVSEEMRQLLGTHPNAQLLYPIPDQLVAAAETHTLSTGKQFKLVYAGRLSGISGQTIQALCTSLQGVTGLQLKLFGPQPDWSDAFLQPLKEQGIYGGFISRDRLRQEFNAASALLVAIPFDGSNRRWAETSFPSKLVEYCKFQKPIIIWGPEYCSAVRWGCKHQAVLVVTSPLLQDLKKAVKELANQPEEQKRLGNKALEMAQGMFNPEKIQRHFVESLYQLANQKLEKTTYFCVKLFKNVT</sequence>
<dbReference type="Gene3D" id="3.40.50.2000">
    <property type="entry name" value="Glycogen Phosphorylase B"/>
    <property type="match status" value="2"/>
</dbReference>
<evidence type="ECO:0000313" key="3">
    <source>
        <dbReference type="Proteomes" id="UP000500857"/>
    </source>
</evidence>
<dbReference type="KEGG" id="oxy:HCG48_19475"/>
<dbReference type="Pfam" id="PF13439">
    <property type="entry name" value="Glyco_transf_4"/>
    <property type="match status" value="1"/>
</dbReference>
<dbReference type="Proteomes" id="UP000500857">
    <property type="component" value="Chromosome"/>
</dbReference>
<dbReference type="AlphaFoldDB" id="A0A6H1U299"/>